<dbReference type="Proteomes" id="UP000318437">
    <property type="component" value="Unassembled WGS sequence"/>
</dbReference>
<gene>
    <name evidence="1" type="ORF">Pla144_36320</name>
</gene>
<dbReference type="RefSeq" id="WP_146451959.1">
    <property type="nucleotide sequence ID" value="NZ_SJPS01000005.1"/>
</dbReference>
<evidence type="ECO:0008006" key="3">
    <source>
        <dbReference type="Google" id="ProtNLM"/>
    </source>
</evidence>
<dbReference type="Gene3D" id="3.40.50.300">
    <property type="entry name" value="P-loop containing nucleotide triphosphate hydrolases"/>
    <property type="match status" value="1"/>
</dbReference>
<protein>
    <recommendedName>
        <fullName evidence="3">DNA primase/polymerase bifunctional N-terminal domain-containing protein</fullName>
    </recommendedName>
</protein>
<dbReference type="OrthoDB" id="287530at2"/>
<dbReference type="InterPro" id="IPR027417">
    <property type="entry name" value="P-loop_NTPase"/>
</dbReference>
<accession>A0A5C6CNW9</accession>
<sequence>MKTETAKAYPIELENLKQWILWKNENGDKVPYQVNGYQASITNPKHWTTFDKASKALASKSGFSGLGFVFTAEDSYAGIDLDDCLECTGEFKPWAKEIADLIGPTYREISPSGNGVKFWVRGKFPAATGKKTKVGDGAVEVYDHARYFTVTGNPFGKPYDIADGQDALDAIYSRYFGTTSPDVALEAPQNKSNAADLCLVEIMNLPDSISGDDGHGKLLRACCEILRYGIDGDEGIDIVRKFNAEKADPVWTEKEILHKWRDAHGLVMQEKSFGTKSSRTGFDLEEMDYCDFMEEIDDTRFLVENMVVEGQHLIIGGPEKSYKTSTLLDLAVSIAYKVDFLGHFPVLEQKNVLVISGESGRPAIRKTCQAIEASKGITQRTRGAMFFSSIMPTISKAQHLEELERKIEKHNIGFCVIDPVYIALLGAGEADISSQVHVMGAILREYGAIGDRLRCTMALLHHFTKRGRELFPKPTRANLTGAGYAEWMRQWILIAPAAARIVGGTNKFWLVAGGSAGHEGEYQLSVNQGPPGIQGRIWDVSVVDAALDGFEDLGEDRGEDMRAKIISLITMNPDCSTQFILDGRAGRHMDVRAELHAMEKERLISIDTSGRANRHRWIGGAKNED</sequence>
<organism evidence="1 2">
    <name type="scientific">Bythopirellula polymerisocia</name>
    <dbReference type="NCBI Taxonomy" id="2528003"/>
    <lineage>
        <taxon>Bacteria</taxon>
        <taxon>Pseudomonadati</taxon>
        <taxon>Planctomycetota</taxon>
        <taxon>Planctomycetia</taxon>
        <taxon>Pirellulales</taxon>
        <taxon>Lacipirellulaceae</taxon>
        <taxon>Bythopirellula</taxon>
    </lineage>
</organism>
<evidence type="ECO:0000313" key="2">
    <source>
        <dbReference type="Proteomes" id="UP000318437"/>
    </source>
</evidence>
<dbReference type="EMBL" id="SJPS01000005">
    <property type="protein sequence ID" value="TWU24746.1"/>
    <property type="molecule type" value="Genomic_DNA"/>
</dbReference>
<keyword evidence="2" id="KW-1185">Reference proteome</keyword>
<name>A0A5C6CNW9_9BACT</name>
<proteinExistence type="predicted"/>
<dbReference type="Pfam" id="PF13481">
    <property type="entry name" value="AAA_25"/>
    <property type="match status" value="1"/>
</dbReference>
<dbReference type="SUPFAM" id="SSF52540">
    <property type="entry name" value="P-loop containing nucleoside triphosphate hydrolases"/>
    <property type="match status" value="1"/>
</dbReference>
<reference evidence="1 2" key="1">
    <citation type="submission" date="2019-02" db="EMBL/GenBank/DDBJ databases">
        <title>Deep-cultivation of Planctomycetes and their phenomic and genomic characterization uncovers novel biology.</title>
        <authorList>
            <person name="Wiegand S."/>
            <person name="Jogler M."/>
            <person name="Boedeker C."/>
            <person name="Pinto D."/>
            <person name="Vollmers J."/>
            <person name="Rivas-Marin E."/>
            <person name="Kohn T."/>
            <person name="Peeters S.H."/>
            <person name="Heuer A."/>
            <person name="Rast P."/>
            <person name="Oberbeckmann S."/>
            <person name="Bunk B."/>
            <person name="Jeske O."/>
            <person name="Meyerdierks A."/>
            <person name="Storesund J.E."/>
            <person name="Kallscheuer N."/>
            <person name="Luecker S."/>
            <person name="Lage O.M."/>
            <person name="Pohl T."/>
            <person name="Merkel B.J."/>
            <person name="Hornburger P."/>
            <person name="Mueller R.-W."/>
            <person name="Bruemmer F."/>
            <person name="Labrenz M."/>
            <person name="Spormann A.M."/>
            <person name="Op Den Camp H."/>
            <person name="Overmann J."/>
            <person name="Amann R."/>
            <person name="Jetten M.S.M."/>
            <person name="Mascher T."/>
            <person name="Medema M.H."/>
            <person name="Devos D.P."/>
            <person name="Kaster A.-K."/>
            <person name="Ovreas L."/>
            <person name="Rohde M."/>
            <person name="Galperin M.Y."/>
            <person name="Jogler C."/>
        </authorList>
    </citation>
    <scope>NUCLEOTIDE SEQUENCE [LARGE SCALE GENOMIC DNA]</scope>
    <source>
        <strain evidence="1 2">Pla144</strain>
    </source>
</reference>
<dbReference type="AlphaFoldDB" id="A0A5C6CNW9"/>
<evidence type="ECO:0000313" key="1">
    <source>
        <dbReference type="EMBL" id="TWU24746.1"/>
    </source>
</evidence>
<comment type="caution">
    <text evidence="1">The sequence shown here is derived from an EMBL/GenBank/DDBJ whole genome shotgun (WGS) entry which is preliminary data.</text>
</comment>